<name>A0ABW0EMR9_9PSEU</name>
<feature type="domain" description="NAD-dependent epimerase/dehydratase" evidence="1">
    <location>
        <begin position="3"/>
        <end position="180"/>
    </location>
</feature>
<dbReference type="RefSeq" id="WP_378247785.1">
    <property type="nucleotide sequence ID" value="NZ_JBHSKF010000005.1"/>
</dbReference>
<proteinExistence type="predicted"/>
<keyword evidence="3" id="KW-1185">Reference proteome</keyword>
<dbReference type="InterPro" id="IPR001509">
    <property type="entry name" value="Epimerase_deHydtase"/>
</dbReference>
<dbReference type="Proteomes" id="UP001596157">
    <property type="component" value="Unassembled WGS sequence"/>
</dbReference>
<dbReference type="Gene3D" id="3.40.50.720">
    <property type="entry name" value="NAD(P)-binding Rossmann-like Domain"/>
    <property type="match status" value="1"/>
</dbReference>
<evidence type="ECO:0000313" key="2">
    <source>
        <dbReference type="EMBL" id="MFC5288142.1"/>
    </source>
</evidence>
<comment type="caution">
    <text evidence="2">The sequence shown here is derived from an EMBL/GenBank/DDBJ whole genome shotgun (WGS) entry which is preliminary data.</text>
</comment>
<dbReference type="PANTHER" id="PTHR48079">
    <property type="entry name" value="PROTEIN YEEZ"/>
    <property type="match status" value="1"/>
</dbReference>
<dbReference type="PANTHER" id="PTHR48079:SF6">
    <property type="entry name" value="NAD(P)-BINDING DOMAIN-CONTAINING PROTEIN-RELATED"/>
    <property type="match status" value="1"/>
</dbReference>
<organism evidence="2 3">
    <name type="scientific">Actinokineospora guangxiensis</name>
    <dbReference type="NCBI Taxonomy" id="1490288"/>
    <lineage>
        <taxon>Bacteria</taxon>
        <taxon>Bacillati</taxon>
        <taxon>Actinomycetota</taxon>
        <taxon>Actinomycetes</taxon>
        <taxon>Pseudonocardiales</taxon>
        <taxon>Pseudonocardiaceae</taxon>
        <taxon>Actinokineospora</taxon>
    </lineage>
</organism>
<dbReference type="InterPro" id="IPR036291">
    <property type="entry name" value="NAD(P)-bd_dom_sf"/>
</dbReference>
<gene>
    <name evidence="2" type="ORF">ACFPM7_13865</name>
</gene>
<dbReference type="InterPro" id="IPR051783">
    <property type="entry name" value="NAD(P)-dependent_oxidoreduct"/>
</dbReference>
<evidence type="ECO:0000313" key="3">
    <source>
        <dbReference type="Proteomes" id="UP001596157"/>
    </source>
</evidence>
<evidence type="ECO:0000259" key="1">
    <source>
        <dbReference type="Pfam" id="PF01370"/>
    </source>
</evidence>
<dbReference type="Pfam" id="PF01370">
    <property type="entry name" value="Epimerase"/>
    <property type="match status" value="1"/>
</dbReference>
<dbReference type="SUPFAM" id="SSF51735">
    <property type="entry name" value="NAD(P)-binding Rossmann-fold domains"/>
    <property type="match status" value="1"/>
</dbReference>
<accession>A0ABW0EMR9</accession>
<dbReference type="EMBL" id="JBHSKF010000005">
    <property type="protein sequence ID" value="MFC5288142.1"/>
    <property type="molecule type" value="Genomic_DNA"/>
</dbReference>
<sequence>MLVAVTGGTGFLGGHVVAALRRAGHSVRLLARDAAAVPSDVDVVFGDVLNPGAVASAVRDADAVLHAAGVYSFDSRRKSAMAAVNVEGTRIVLDAAASADVGRVVHVSTFGALFAPGVRSVGPDSPVGRSRQPYLASKMAADQLARSRQERGEPVVIAYPPALLGPGDDRLGDQTTRLRAVLRGLTPIWPRGGFGVGDVRDNAEMAVSLLTAATPPARAFGPGEYVSTGEYLSALRSATGRGLPALRLPAASLLPVGALADLVQRLWPWQIPVQLGAIITCLRDTAIEAPPGRPFPDTVTDTVRWLHSRGLLTDRQAGTAALVPA</sequence>
<protein>
    <submittedName>
        <fullName evidence="2">NAD-dependent epimerase/dehydratase family protein</fullName>
    </submittedName>
</protein>
<reference evidence="3" key="1">
    <citation type="journal article" date="2019" name="Int. J. Syst. Evol. Microbiol.">
        <title>The Global Catalogue of Microorganisms (GCM) 10K type strain sequencing project: providing services to taxonomists for standard genome sequencing and annotation.</title>
        <authorList>
            <consortium name="The Broad Institute Genomics Platform"/>
            <consortium name="The Broad Institute Genome Sequencing Center for Infectious Disease"/>
            <person name="Wu L."/>
            <person name="Ma J."/>
        </authorList>
    </citation>
    <scope>NUCLEOTIDE SEQUENCE [LARGE SCALE GENOMIC DNA]</scope>
    <source>
        <strain evidence="3">CCUG 59778</strain>
    </source>
</reference>